<evidence type="ECO:0000313" key="1">
    <source>
        <dbReference type="EMBL" id="CAD8045063.1"/>
    </source>
</evidence>
<evidence type="ECO:0000313" key="2">
    <source>
        <dbReference type="Proteomes" id="UP000688137"/>
    </source>
</evidence>
<proteinExistence type="predicted"/>
<name>A0A8S1JR38_PARPR</name>
<organism evidence="1 2">
    <name type="scientific">Paramecium primaurelia</name>
    <dbReference type="NCBI Taxonomy" id="5886"/>
    <lineage>
        <taxon>Eukaryota</taxon>
        <taxon>Sar</taxon>
        <taxon>Alveolata</taxon>
        <taxon>Ciliophora</taxon>
        <taxon>Intramacronucleata</taxon>
        <taxon>Oligohymenophorea</taxon>
        <taxon>Peniculida</taxon>
        <taxon>Parameciidae</taxon>
        <taxon>Paramecium</taxon>
    </lineage>
</organism>
<reference evidence="1" key="1">
    <citation type="submission" date="2021-01" db="EMBL/GenBank/DDBJ databases">
        <authorList>
            <consortium name="Genoscope - CEA"/>
            <person name="William W."/>
        </authorList>
    </citation>
    <scope>NUCLEOTIDE SEQUENCE</scope>
</reference>
<accession>A0A8S1JR38</accession>
<sequence length="124" mass="15174">MSINPPHRLINDYKNQSFQIKKTQIIIQNCQYNLINKKIYMIRLYDYINYDNLIGFYGRLQQSINRQIIVKIKLFHSNQYIDGVKIYRCDYCQEYIQNFFILLDFIIISKNSIELFMRSSKFNY</sequence>
<protein>
    <submittedName>
        <fullName evidence="1">Uncharacterized protein</fullName>
    </submittedName>
</protein>
<dbReference type="AlphaFoldDB" id="A0A8S1JR38"/>
<dbReference type="EMBL" id="CAJJDM010000006">
    <property type="protein sequence ID" value="CAD8045063.1"/>
    <property type="molecule type" value="Genomic_DNA"/>
</dbReference>
<gene>
    <name evidence="1" type="ORF">PPRIM_AZ9-3.1.T0090088</name>
</gene>
<keyword evidence="2" id="KW-1185">Reference proteome</keyword>
<comment type="caution">
    <text evidence="1">The sequence shown here is derived from an EMBL/GenBank/DDBJ whole genome shotgun (WGS) entry which is preliminary data.</text>
</comment>
<dbReference type="Proteomes" id="UP000688137">
    <property type="component" value="Unassembled WGS sequence"/>
</dbReference>